<gene>
    <name evidence="2" type="ORF">METBIDRAFT_38783</name>
</gene>
<proteinExistence type="predicted"/>
<organism evidence="2 3">
    <name type="scientific">Metschnikowia bicuspidata var. bicuspidata NRRL YB-4993</name>
    <dbReference type="NCBI Taxonomy" id="869754"/>
    <lineage>
        <taxon>Eukaryota</taxon>
        <taxon>Fungi</taxon>
        <taxon>Dikarya</taxon>
        <taxon>Ascomycota</taxon>
        <taxon>Saccharomycotina</taxon>
        <taxon>Pichiomycetes</taxon>
        <taxon>Metschnikowiaceae</taxon>
        <taxon>Metschnikowia</taxon>
    </lineage>
</organism>
<dbReference type="AlphaFoldDB" id="A0A1A0HER1"/>
<dbReference type="OrthoDB" id="2797145at2759"/>
<sequence length="201" mass="21959">MSAGMPKANTSATLCNSPPDNTCTSWSMMLSIFNGLTTSLWNCGFKNAPLIFLKNNWRTVPGKRGAIFCGFIEMFNLGTSVPLSAAKAPAKILQNVVLPVPFSPNITKISELVKSPFSTVNLKSPCVFRNVGYCKADEWSKIKPSAASAKRNCNDSSRNRMFSVGMKPSKKMLMPSRTDDGNVTTPYTEGAPYKMHTKSDK</sequence>
<dbReference type="Proteomes" id="UP000092555">
    <property type="component" value="Unassembled WGS sequence"/>
</dbReference>
<name>A0A1A0HER1_9ASCO</name>
<dbReference type="RefSeq" id="XP_018712894.1">
    <property type="nucleotide sequence ID" value="XM_018857046.1"/>
</dbReference>
<evidence type="ECO:0000256" key="1">
    <source>
        <dbReference type="SAM" id="MobiDB-lite"/>
    </source>
</evidence>
<accession>A0A1A0HER1</accession>
<evidence type="ECO:0000313" key="3">
    <source>
        <dbReference type="Proteomes" id="UP000092555"/>
    </source>
</evidence>
<reference evidence="2 3" key="1">
    <citation type="submission" date="2016-05" db="EMBL/GenBank/DDBJ databases">
        <title>Comparative genomics of biotechnologically important yeasts.</title>
        <authorList>
            <consortium name="DOE Joint Genome Institute"/>
            <person name="Riley R."/>
            <person name="Haridas S."/>
            <person name="Wolfe K.H."/>
            <person name="Lopes M.R."/>
            <person name="Hittinger C.T."/>
            <person name="Goker M."/>
            <person name="Salamov A."/>
            <person name="Wisecaver J."/>
            <person name="Long T.M."/>
            <person name="Aerts A.L."/>
            <person name="Barry K."/>
            <person name="Choi C."/>
            <person name="Clum A."/>
            <person name="Coughlan A.Y."/>
            <person name="Deshpande S."/>
            <person name="Douglass A.P."/>
            <person name="Hanson S.J."/>
            <person name="Klenk H.-P."/>
            <person name="LaButti K."/>
            <person name="Lapidus A."/>
            <person name="Lindquist E."/>
            <person name="Lipzen A."/>
            <person name="Meier-kolthoff J.P."/>
            <person name="Ohm R.A."/>
            <person name="Otillar R.P."/>
            <person name="Pangilinan J."/>
            <person name="Peng Y."/>
            <person name="Rokas A."/>
            <person name="Rosa C.A."/>
            <person name="Scheuner C."/>
            <person name="Sibirny A.A."/>
            <person name="Slot J.C."/>
            <person name="Stielow J.B."/>
            <person name="Sun H."/>
            <person name="Kurtzman C.P."/>
            <person name="Blackwell M."/>
            <person name="Grigoriev I.V."/>
            <person name="Jeffries T.W."/>
        </authorList>
    </citation>
    <scope>NUCLEOTIDE SEQUENCE [LARGE SCALE GENOMIC DNA]</scope>
    <source>
        <strain evidence="2 3">NRRL YB-4993</strain>
    </source>
</reference>
<evidence type="ECO:0000313" key="2">
    <source>
        <dbReference type="EMBL" id="OBA22398.1"/>
    </source>
</evidence>
<dbReference type="AntiFam" id="ANF00062">
    <property type="entry name" value="Shadow ORF (opposite ABC transporter protein)"/>
</dbReference>
<protein>
    <submittedName>
        <fullName evidence="2">Uncharacterized protein</fullName>
    </submittedName>
</protein>
<keyword evidence="3" id="KW-1185">Reference proteome</keyword>
<dbReference type="GeneID" id="30030022"/>
<comment type="caution">
    <text evidence="2">The sequence shown here is derived from an EMBL/GenBank/DDBJ whole genome shotgun (WGS) entry which is preliminary data.</text>
</comment>
<dbReference type="EMBL" id="LXTC01000002">
    <property type="protein sequence ID" value="OBA22398.1"/>
    <property type="molecule type" value="Genomic_DNA"/>
</dbReference>
<feature type="region of interest" description="Disordered" evidence="1">
    <location>
        <begin position="149"/>
        <end position="201"/>
    </location>
</feature>